<dbReference type="OrthoDB" id="3433692at2759"/>
<reference evidence="3" key="1">
    <citation type="submission" date="2016-03" db="EMBL/GenBank/DDBJ databases">
        <title>Updated assembly of Pseudogymnoascus destructans, the fungus causing white-nose syndrome of bats.</title>
        <authorList>
            <person name="Palmer J.M."/>
            <person name="Drees K.P."/>
            <person name="Foster J.T."/>
            <person name="Lindner D.L."/>
        </authorList>
    </citation>
    <scope>NUCLEOTIDE SEQUENCE [LARGE SCALE GENOMIC DNA]</scope>
    <source>
        <strain evidence="3">20631-21</strain>
    </source>
</reference>
<dbReference type="InterPro" id="IPR003615">
    <property type="entry name" value="HNH_nuc"/>
</dbReference>
<dbReference type="EMBL" id="KV441391">
    <property type="protein sequence ID" value="OAF60586.1"/>
    <property type="molecule type" value="Genomic_DNA"/>
</dbReference>
<sequence length="289" mass="32946">MPRINRSEGRNVHIFNAADPTSELGGLIRTRGVTNKNLYDMIEIFVVVTSEFTLRNDGDMTIAKDDAQLEPGNYFICAADPFELSDEAPLFRAISLGTGSRTEAFRNEVRHRDRRCVVTGHEVGSAYRIHWRGFEVGHIFPIAYEAQWTAQNFSRWITILPERGGSINSVQNGLLLRSDIHQLFDGYDFAINPDDNYKIVFFVEDTYNLAGTYLDRRLLDDPQRPVDQLFRWHFRQAVLVNMKGAGAPEFEHDFPPGADQIGEILSGPQSAERMEYELFSRFASEFDGL</sequence>
<gene>
    <name evidence="3" type="ORF">VC83_03464</name>
</gene>
<organism evidence="3">
    <name type="scientific">Pseudogymnoascus destructans</name>
    <dbReference type="NCBI Taxonomy" id="655981"/>
    <lineage>
        <taxon>Eukaryota</taxon>
        <taxon>Fungi</taxon>
        <taxon>Dikarya</taxon>
        <taxon>Ascomycota</taxon>
        <taxon>Pezizomycotina</taxon>
        <taxon>Leotiomycetes</taxon>
        <taxon>Thelebolales</taxon>
        <taxon>Thelebolaceae</taxon>
        <taxon>Pseudogymnoascus</taxon>
    </lineage>
</organism>
<evidence type="ECO:0000259" key="1">
    <source>
        <dbReference type="Pfam" id="PF13391"/>
    </source>
</evidence>
<feature type="domain" description="HNH nuclease" evidence="1">
    <location>
        <begin position="116"/>
        <end position="192"/>
    </location>
</feature>
<name>A0A177AEP5_9PEZI</name>
<evidence type="ECO:0000259" key="2">
    <source>
        <dbReference type="Pfam" id="PF25324"/>
    </source>
</evidence>
<evidence type="ECO:0000313" key="3">
    <source>
        <dbReference type="EMBL" id="OAF60586.1"/>
    </source>
</evidence>
<dbReference type="Pfam" id="PF13391">
    <property type="entry name" value="HNH_2"/>
    <property type="match status" value="1"/>
</dbReference>
<dbReference type="VEuPathDB" id="FungiDB:GMDG_06280"/>
<dbReference type="RefSeq" id="XP_024325867.1">
    <property type="nucleotide sequence ID" value="XM_024467110.1"/>
</dbReference>
<feature type="domain" description="DUF7881" evidence="2">
    <location>
        <begin position="9"/>
        <end position="82"/>
    </location>
</feature>
<dbReference type="Pfam" id="PF25324">
    <property type="entry name" value="DUF7881"/>
    <property type="match status" value="1"/>
</dbReference>
<dbReference type="eggNOG" id="ENOG502SKV9">
    <property type="taxonomic scope" value="Eukaryota"/>
</dbReference>
<dbReference type="InterPro" id="IPR057203">
    <property type="entry name" value="DUF7881"/>
</dbReference>
<protein>
    <submittedName>
        <fullName evidence="3">Uncharacterized protein</fullName>
    </submittedName>
</protein>
<dbReference type="AlphaFoldDB" id="A0A177AEP5"/>
<dbReference type="GeneID" id="36286540"/>
<accession>A0A177AEP5</accession>
<proteinExistence type="predicted"/>
<dbReference type="Proteomes" id="UP000077154">
    <property type="component" value="Unassembled WGS sequence"/>
</dbReference>